<feature type="region of interest" description="Disordered" evidence="1">
    <location>
        <begin position="151"/>
        <end position="174"/>
    </location>
</feature>
<comment type="caution">
    <text evidence="3">The sequence shown here is derived from an EMBL/GenBank/DDBJ whole genome shotgun (WGS) entry which is preliminary data.</text>
</comment>
<name>A0ABQ6MDF5_9STRA</name>
<feature type="signal peptide" evidence="2">
    <location>
        <begin position="1"/>
        <end position="20"/>
    </location>
</feature>
<evidence type="ECO:0000313" key="4">
    <source>
        <dbReference type="Proteomes" id="UP001165060"/>
    </source>
</evidence>
<organism evidence="3 4">
    <name type="scientific">Tetraparma gracilis</name>
    <dbReference type="NCBI Taxonomy" id="2962635"/>
    <lineage>
        <taxon>Eukaryota</taxon>
        <taxon>Sar</taxon>
        <taxon>Stramenopiles</taxon>
        <taxon>Ochrophyta</taxon>
        <taxon>Bolidophyceae</taxon>
        <taxon>Parmales</taxon>
        <taxon>Triparmaceae</taxon>
        <taxon>Tetraparma</taxon>
    </lineage>
</organism>
<protein>
    <submittedName>
        <fullName evidence="3">Uncharacterized protein</fullName>
    </submittedName>
</protein>
<evidence type="ECO:0000256" key="1">
    <source>
        <dbReference type="SAM" id="MobiDB-lite"/>
    </source>
</evidence>
<proteinExistence type="predicted"/>
<sequence>MPALLLLVVFLIAGWSQTMTKNDKLVGWGQYRKYKDKTKGDDWTLYLSVIIHTKSDPIHVDFHHHHKTFRDRATALGHSFFSKFASVLETKMKEEAELTDEQLNNSNAASMQAGFDEDPQTLDEFLDFEKDVVVPMLERIFVDEQKEEAASARRDSVKAGTGRVRTEWSGVCEE</sequence>
<keyword evidence="2" id="KW-0732">Signal</keyword>
<keyword evidence="4" id="KW-1185">Reference proteome</keyword>
<evidence type="ECO:0000313" key="3">
    <source>
        <dbReference type="EMBL" id="GMI24251.1"/>
    </source>
</evidence>
<gene>
    <name evidence="3" type="ORF">TeGR_g10605</name>
</gene>
<evidence type="ECO:0000256" key="2">
    <source>
        <dbReference type="SAM" id="SignalP"/>
    </source>
</evidence>
<reference evidence="3 4" key="1">
    <citation type="journal article" date="2023" name="Commun. Biol.">
        <title>Genome analysis of Parmales, the sister group of diatoms, reveals the evolutionary specialization of diatoms from phago-mixotrophs to photoautotrophs.</title>
        <authorList>
            <person name="Ban H."/>
            <person name="Sato S."/>
            <person name="Yoshikawa S."/>
            <person name="Yamada K."/>
            <person name="Nakamura Y."/>
            <person name="Ichinomiya M."/>
            <person name="Sato N."/>
            <person name="Blanc-Mathieu R."/>
            <person name="Endo H."/>
            <person name="Kuwata A."/>
            <person name="Ogata H."/>
        </authorList>
    </citation>
    <scope>NUCLEOTIDE SEQUENCE [LARGE SCALE GENOMIC DNA]</scope>
</reference>
<accession>A0ABQ6MDF5</accession>
<feature type="chain" id="PRO_5046614406" evidence="2">
    <location>
        <begin position="21"/>
        <end position="174"/>
    </location>
</feature>
<dbReference type="EMBL" id="BRYB01001374">
    <property type="protein sequence ID" value="GMI24251.1"/>
    <property type="molecule type" value="Genomic_DNA"/>
</dbReference>
<dbReference type="Proteomes" id="UP001165060">
    <property type="component" value="Unassembled WGS sequence"/>
</dbReference>